<dbReference type="AlphaFoldDB" id="A0A2M9D7R9"/>
<dbReference type="PANTHER" id="PTHR35174:SF3">
    <property type="entry name" value="BLL7171 PROTEIN"/>
    <property type="match status" value="1"/>
</dbReference>
<dbReference type="PANTHER" id="PTHR35174">
    <property type="entry name" value="BLL7171 PROTEIN-RELATED"/>
    <property type="match status" value="1"/>
</dbReference>
<dbReference type="OrthoDB" id="3212458at2"/>
<gene>
    <name evidence="3" type="ORF">CLV85_0889</name>
</gene>
<dbReference type="RefSeq" id="WP_100388370.1">
    <property type="nucleotide sequence ID" value="NZ_BMZU01000001.1"/>
</dbReference>
<keyword evidence="4" id="KW-1185">Reference proteome</keyword>
<feature type="domain" description="YCII-related" evidence="2">
    <location>
        <begin position="1"/>
        <end position="114"/>
    </location>
</feature>
<dbReference type="Pfam" id="PF03795">
    <property type="entry name" value="YCII"/>
    <property type="match status" value="1"/>
</dbReference>
<dbReference type="EMBL" id="PGFH01000001">
    <property type="protein sequence ID" value="PJJ81710.1"/>
    <property type="molecule type" value="Genomic_DNA"/>
</dbReference>
<dbReference type="Proteomes" id="UP000231742">
    <property type="component" value="Unassembled WGS sequence"/>
</dbReference>
<evidence type="ECO:0000256" key="1">
    <source>
        <dbReference type="ARBA" id="ARBA00007689"/>
    </source>
</evidence>
<dbReference type="SUPFAM" id="SSF54909">
    <property type="entry name" value="Dimeric alpha+beta barrel"/>
    <property type="match status" value="1"/>
</dbReference>
<evidence type="ECO:0000259" key="2">
    <source>
        <dbReference type="Pfam" id="PF03795"/>
    </source>
</evidence>
<proteinExistence type="inferred from homology"/>
<sequence>MQYMILIHSEPFDGPEPGTDAFDEMMAPWMAYNQKLIDGGHYVAADQLQGVETATTIRRAYGAGDTIVDGPFAETKEHFGGFYIVEAKDLDEALALAAEVPIPAGSLEVRPVVPS</sequence>
<name>A0A2M9D7R9_9MICO</name>
<dbReference type="InterPro" id="IPR011008">
    <property type="entry name" value="Dimeric_a/b-barrel"/>
</dbReference>
<dbReference type="InterPro" id="IPR005545">
    <property type="entry name" value="YCII"/>
</dbReference>
<evidence type="ECO:0000313" key="4">
    <source>
        <dbReference type="Proteomes" id="UP000231742"/>
    </source>
</evidence>
<accession>A0A2M9D7R9</accession>
<organism evidence="3 4">
    <name type="scientific">Salinibacterium amurskyense</name>
    <dbReference type="NCBI Taxonomy" id="205941"/>
    <lineage>
        <taxon>Bacteria</taxon>
        <taxon>Bacillati</taxon>
        <taxon>Actinomycetota</taxon>
        <taxon>Actinomycetes</taxon>
        <taxon>Micrococcales</taxon>
        <taxon>Microbacteriaceae</taxon>
        <taxon>Salinibacterium</taxon>
    </lineage>
</organism>
<protein>
    <recommendedName>
        <fullName evidence="2">YCII-related domain-containing protein</fullName>
    </recommendedName>
</protein>
<comment type="similarity">
    <text evidence="1">Belongs to the YciI family.</text>
</comment>
<comment type="caution">
    <text evidence="3">The sequence shown here is derived from an EMBL/GenBank/DDBJ whole genome shotgun (WGS) entry which is preliminary data.</text>
</comment>
<reference evidence="3 4" key="1">
    <citation type="submission" date="2017-11" db="EMBL/GenBank/DDBJ databases">
        <title>Genomic Encyclopedia of Archaeal and Bacterial Type Strains, Phase II (KMG-II): From Individual Species to Whole Genera.</title>
        <authorList>
            <person name="Goeker M."/>
        </authorList>
    </citation>
    <scope>NUCLEOTIDE SEQUENCE [LARGE SCALE GENOMIC DNA]</scope>
    <source>
        <strain evidence="3 4">DSM 16400</strain>
    </source>
</reference>
<dbReference type="Gene3D" id="3.30.70.1060">
    <property type="entry name" value="Dimeric alpha+beta barrel"/>
    <property type="match status" value="1"/>
</dbReference>
<evidence type="ECO:0000313" key="3">
    <source>
        <dbReference type="EMBL" id="PJJ81710.1"/>
    </source>
</evidence>